<evidence type="ECO:0000256" key="2">
    <source>
        <dbReference type="ARBA" id="ARBA00023054"/>
    </source>
</evidence>
<proteinExistence type="predicted"/>
<evidence type="ECO:0000313" key="4">
    <source>
        <dbReference type="EMBL" id="OGD79469.1"/>
    </source>
</evidence>
<dbReference type="PANTHER" id="PTHR32347:SF14">
    <property type="entry name" value="EFFLUX SYSTEM COMPONENT YKNX-RELATED"/>
    <property type="match status" value="1"/>
</dbReference>
<evidence type="ECO:0000256" key="1">
    <source>
        <dbReference type="ARBA" id="ARBA00004196"/>
    </source>
</evidence>
<dbReference type="Proteomes" id="UP000176682">
    <property type="component" value="Unassembled WGS sequence"/>
</dbReference>
<feature type="domain" description="Lipoyl-binding" evidence="3">
    <location>
        <begin position="69"/>
        <end position="98"/>
    </location>
</feature>
<dbReference type="Gene3D" id="1.10.287.470">
    <property type="entry name" value="Helix hairpin bin"/>
    <property type="match status" value="1"/>
</dbReference>
<dbReference type="InterPro" id="IPR000089">
    <property type="entry name" value="Biotin_lipoyl"/>
</dbReference>
<keyword evidence="2" id="KW-0175">Coiled coil</keyword>
<protein>
    <recommendedName>
        <fullName evidence="3">Lipoyl-binding domain-containing protein</fullName>
    </recommendedName>
</protein>
<dbReference type="InterPro" id="IPR050465">
    <property type="entry name" value="UPF0194_transport"/>
</dbReference>
<reference evidence="4 5" key="1">
    <citation type="journal article" date="2016" name="Nat. Commun.">
        <title>Thousands of microbial genomes shed light on interconnected biogeochemical processes in an aquifer system.</title>
        <authorList>
            <person name="Anantharaman K."/>
            <person name="Brown C.T."/>
            <person name="Hug L.A."/>
            <person name="Sharon I."/>
            <person name="Castelle C.J."/>
            <person name="Probst A.J."/>
            <person name="Thomas B.C."/>
            <person name="Singh A."/>
            <person name="Wilkins M.J."/>
            <person name="Karaoz U."/>
            <person name="Brodie E.L."/>
            <person name="Williams K.H."/>
            <person name="Hubbard S.S."/>
            <person name="Banfield J.F."/>
        </authorList>
    </citation>
    <scope>NUCLEOTIDE SEQUENCE [LARGE SCALE GENOMIC DNA]</scope>
</reference>
<dbReference type="GO" id="GO:0030313">
    <property type="term" value="C:cell envelope"/>
    <property type="evidence" value="ECO:0007669"/>
    <property type="project" value="UniProtKB-SubCell"/>
</dbReference>
<dbReference type="Pfam" id="PF00364">
    <property type="entry name" value="Biotin_lipoyl"/>
    <property type="match status" value="1"/>
</dbReference>
<accession>A0A1F5FIJ6</accession>
<organism evidence="4 5">
    <name type="scientific">Candidatus Collierbacteria bacterium RIFOXYB1_FULL_49_13</name>
    <dbReference type="NCBI Taxonomy" id="1817728"/>
    <lineage>
        <taxon>Bacteria</taxon>
        <taxon>Candidatus Collieribacteriota</taxon>
    </lineage>
</organism>
<dbReference type="EMBL" id="MFAM01000020">
    <property type="protein sequence ID" value="OGD79469.1"/>
    <property type="molecule type" value="Genomic_DNA"/>
</dbReference>
<dbReference type="Gene3D" id="2.40.30.170">
    <property type="match status" value="1"/>
</dbReference>
<dbReference type="SUPFAM" id="SSF111369">
    <property type="entry name" value="HlyD-like secretion proteins"/>
    <property type="match status" value="1"/>
</dbReference>
<dbReference type="PANTHER" id="PTHR32347">
    <property type="entry name" value="EFFLUX SYSTEM COMPONENT YKNX-RELATED"/>
    <property type="match status" value="1"/>
</dbReference>
<gene>
    <name evidence="4" type="ORF">A2368_03440</name>
</gene>
<dbReference type="AlphaFoldDB" id="A0A1F5FIJ6"/>
<dbReference type="Gene3D" id="2.40.50.100">
    <property type="match status" value="1"/>
</dbReference>
<evidence type="ECO:0000313" key="5">
    <source>
        <dbReference type="Proteomes" id="UP000176682"/>
    </source>
</evidence>
<evidence type="ECO:0000259" key="3">
    <source>
        <dbReference type="Pfam" id="PF00364"/>
    </source>
</evidence>
<comment type="caution">
    <text evidence="4">The sequence shown here is derived from an EMBL/GenBank/DDBJ whole genome shotgun (WGS) entry which is preliminary data.</text>
</comment>
<comment type="subcellular location">
    <subcellularLocation>
        <location evidence="1">Cell envelope</location>
    </subcellularLocation>
</comment>
<sequence length="402" mass="42792">MITTKIADWWRSTSKSKKLALVLAVVFVAVMLRGVWMPKSSGAGVQTVERGVVEDVVKLTGTVVVGGKNEVVSPATGYLESVYVTNGQTVKEGDPLFKVKSTAKEQDKANAWSAYATAQANLKTAEQNKYTNQATLEIARKAVLDAQVAVDRMEANIIANKANSVTGLGYTQIDKDAVNSTLTSARQTFSYAEKKYVETDQAIAAALAARTAAWYGYQAVTSGVVKASSGGTIVNFLKGVGDEVKAAAGSKPVLVIAHLDSLAVDVRVSEMSIPKIAAGQKVEMVFDALKGSKFMGKVDRVDVVGSEENGITSFGARVVFDDSAKALEQLRPSLTADVTIIAQRKEGALRVPRSSVRFDNGDTLVMMADGKERKVVPGLIGTTMMEVESGVNEGEKVKTNVK</sequence>
<name>A0A1F5FIJ6_9BACT</name>
<dbReference type="Gene3D" id="2.40.420.20">
    <property type="match status" value="1"/>
</dbReference>